<dbReference type="OMA" id="RGNISAN"/>
<dbReference type="GO" id="GO:0005886">
    <property type="term" value="C:plasma membrane"/>
    <property type="evidence" value="ECO:0007669"/>
    <property type="project" value="UniProtKB-SubCell"/>
</dbReference>
<dbReference type="SMART" id="SM00174">
    <property type="entry name" value="RHO"/>
    <property type="match status" value="1"/>
</dbReference>
<dbReference type="InterPro" id="IPR020849">
    <property type="entry name" value="Small_GTPase_Ras-type"/>
</dbReference>
<organism evidence="5 6">
    <name type="scientific">Auricularia subglabra (strain TFB-10046 / SS5)</name>
    <name type="common">White-rot fungus</name>
    <name type="synonym">Auricularia delicata (strain TFB10046)</name>
    <dbReference type="NCBI Taxonomy" id="717982"/>
    <lineage>
        <taxon>Eukaryota</taxon>
        <taxon>Fungi</taxon>
        <taxon>Dikarya</taxon>
        <taxon>Basidiomycota</taxon>
        <taxon>Agaricomycotina</taxon>
        <taxon>Agaricomycetes</taxon>
        <taxon>Auriculariales</taxon>
        <taxon>Auriculariaceae</taxon>
        <taxon>Auricularia</taxon>
    </lineage>
</organism>
<evidence type="ECO:0000313" key="6">
    <source>
        <dbReference type="Proteomes" id="UP000006514"/>
    </source>
</evidence>
<reference evidence="6" key="1">
    <citation type="journal article" date="2012" name="Science">
        <title>The Paleozoic origin of enzymatic lignin decomposition reconstructed from 31 fungal genomes.</title>
        <authorList>
            <person name="Floudas D."/>
            <person name="Binder M."/>
            <person name="Riley R."/>
            <person name="Barry K."/>
            <person name="Blanchette R.A."/>
            <person name="Henrissat B."/>
            <person name="Martinez A.T."/>
            <person name="Otillar R."/>
            <person name="Spatafora J.W."/>
            <person name="Yadav J.S."/>
            <person name="Aerts A."/>
            <person name="Benoit I."/>
            <person name="Boyd A."/>
            <person name="Carlson A."/>
            <person name="Copeland A."/>
            <person name="Coutinho P.M."/>
            <person name="de Vries R.P."/>
            <person name="Ferreira P."/>
            <person name="Findley K."/>
            <person name="Foster B."/>
            <person name="Gaskell J."/>
            <person name="Glotzer D."/>
            <person name="Gorecki P."/>
            <person name="Heitman J."/>
            <person name="Hesse C."/>
            <person name="Hori C."/>
            <person name="Igarashi K."/>
            <person name="Jurgens J.A."/>
            <person name="Kallen N."/>
            <person name="Kersten P."/>
            <person name="Kohler A."/>
            <person name="Kuees U."/>
            <person name="Kumar T.K.A."/>
            <person name="Kuo A."/>
            <person name="LaButti K."/>
            <person name="Larrondo L.F."/>
            <person name="Lindquist E."/>
            <person name="Ling A."/>
            <person name="Lombard V."/>
            <person name="Lucas S."/>
            <person name="Lundell T."/>
            <person name="Martin R."/>
            <person name="McLaughlin D.J."/>
            <person name="Morgenstern I."/>
            <person name="Morin E."/>
            <person name="Murat C."/>
            <person name="Nagy L.G."/>
            <person name="Nolan M."/>
            <person name="Ohm R.A."/>
            <person name="Patyshakuliyeva A."/>
            <person name="Rokas A."/>
            <person name="Ruiz-Duenas F.J."/>
            <person name="Sabat G."/>
            <person name="Salamov A."/>
            <person name="Samejima M."/>
            <person name="Schmutz J."/>
            <person name="Slot J.C."/>
            <person name="St John F."/>
            <person name="Stenlid J."/>
            <person name="Sun H."/>
            <person name="Sun S."/>
            <person name="Syed K."/>
            <person name="Tsang A."/>
            <person name="Wiebenga A."/>
            <person name="Young D."/>
            <person name="Pisabarro A."/>
            <person name="Eastwood D.C."/>
            <person name="Martin F."/>
            <person name="Cullen D."/>
            <person name="Grigoriev I.V."/>
            <person name="Hibbett D.S."/>
        </authorList>
    </citation>
    <scope>NUCLEOTIDE SEQUENCE [LARGE SCALE GENOMIC DNA]</scope>
    <source>
        <strain evidence="6">TFB10046</strain>
    </source>
</reference>
<dbReference type="SMART" id="SM00173">
    <property type="entry name" value="RAS"/>
    <property type="match status" value="1"/>
</dbReference>
<dbReference type="eggNOG" id="KOG0395">
    <property type="taxonomic scope" value="Eukaryota"/>
</dbReference>
<keyword evidence="3" id="KW-0342">GTP-binding</keyword>
<dbReference type="InterPro" id="IPR027417">
    <property type="entry name" value="P-loop_NTPase"/>
</dbReference>
<dbReference type="SMART" id="SM00175">
    <property type="entry name" value="RAB"/>
    <property type="match status" value="1"/>
</dbReference>
<dbReference type="PROSITE" id="PS51421">
    <property type="entry name" value="RAS"/>
    <property type="match status" value="1"/>
</dbReference>
<dbReference type="KEGG" id="adl:AURDEDRAFT_77532"/>
<evidence type="ECO:0000313" key="5">
    <source>
        <dbReference type="EMBL" id="EJD32694.1"/>
    </source>
</evidence>
<dbReference type="SUPFAM" id="SSF52540">
    <property type="entry name" value="P-loop containing nucleoside triphosphate hydrolases"/>
    <property type="match status" value="1"/>
</dbReference>
<evidence type="ECO:0000256" key="3">
    <source>
        <dbReference type="ARBA" id="ARBA00023134"/>
    </source>
</evidence>
<evidence type="ECO:0000256" key="1">
    <source>
        <dbReference type="ARBA" id="ARBA00004342"/>
    </source>
</evidence>
<gene>
    <name evidence="5" type="ORF">AURDEDRAFT_77532</name>
</gene>
<dbReference type="InterPro" id="IPR005225">
    <property type="entry name" value="Small_GTP-bd"/>
</dbReference>
<dbReference type="OrthoDB" id="5976022at2759"/>
<proteinExistence type="predicted"/>
<dbReference type="Pfam" id="PF00071">
    <property type="entry name" value="Ras"/>
    <property type="match status" value="1"/>
</dbReference>
<dbReference type="NCBIfam" id="TIGR00231">
    <property type="entry name" value="small_GTP"/>
    <property type="match status" value="1"/>
</dbReference>
<feature type="region of interest" description="Disordered" evidence="4">
    <location>
        <begin position="178"/>
        <end position="197"/>
    </location>
</feature>
<sequence>MNGYDIFSQRRIVVLGSRSTGKSSLVTRFVEDSFSDAYSPTIAEMTYEHPIAYADKDLNCKIVDVAGYDEFSILNPCHAIGVHGYLLVYSIDSTKSFDNIKTTYDKIIDFTGLQSVPAAIVGQKADLTTIRRVTVKQGQALARKLGCAFIETSAQSNVDVEKPFHLCLDEIENELKRKRQWPPERPQAQEESQCLPM</sequence>
<dbReference type="GO" id="GO:0005525">
    <property type="term" value="F:GTP binding"/>
    <property type="evidence" value="ECO:0007669"/>
    <property type="project" value="UniProtKB-KW"/>
</dbReference>
<dbReference type="FunFam" id="3.40.50.300:FF:001447">
    <property type="entry name" value="Ras-related protein Rab-1B"/>
    <property type="match status" value="1"/>
</dbReference>
<dbReference type="GO" id="GO:0003924">
    <property type="term" value="F:GTPase activity"/>
    <property type="evidence" value="ECO:0007669"/>
    <property type="project" value="InterPro"/>
</dbReference>
<dbReference type="InterPro" id="IPR001806">
    <property type="entry name" value="Small_GTPase"/>
</dbReference>
<evidence type="ECO:0000256" key="2">
    <source>
        <dbReference type="ARBA" id="ARBA00022741"/>
    </source>
</evidence>
<dbReference type="PRINTS" id="PR00449">
    <property type="entry name" value="RASTRNSFRMNG"/>
</dbReference>
<comment type="subcellular location">
    <subcellularLocation>
        <location evidence="1">Cell membrane</location>
        <topology evidence="1">Lipid-anchor</topology>
        <orientation evidence="1">Cytoplasmic side</orientation>
    </subcellularLocation>
</comment>
<keyword evidence="2" id="KW-0547">Nucleotide-binding</keyword>
<evidence type="ECO:0000256" key="4">
    <source>
        <dbReference type="SAM" id="MobiDB-lite"/>
    </source>
</evidence>
<dbReference type="Gene3D" id="3.40.50.300">
    <property type="entry name" value="P-loop containing nucleotide triphosphate hydrolases"/>
    <property type="match status" value="1"/>
</dbReference>
<name>J0CR24_AURST</name>
<dbReference type="PROSITE" id="PS51419">
    <property type="entry name" value="RAB"/>
    <property type="match status" value="1"/>
</dbReference>
<dbReference type="InParanoid" id="J0CR24"/>
<dbReference type="PANTHER" id="PTHR24070">
    <property type="entry name" value="RAS, DI-RAS, AND RHEB FAMILY MEMBERS OF SMALL GTPASE SUPERFAMILY"/>
    <property type="match status" value="1"/>
</dbReference>
<dbReference type="FunCoup" id="J0CR24">
    <property type="interactions" value="39"/>
</dbReference>
<protein>
    <submittedName>
        <fullName evidence="5">Rheb small monomeric GTPase RhbA</fullName>
    </submittedName>
</protein>
<dbReference type="Proteomes" id="UP000006514">
    <property type="component" value="Unassembled WGS sequence"/>
</dbReference>
<dbReference type="EMBL" id="JH688733">
    <property type="protein sequence ID" value="EJD32694.1"/>
    <property type="molecule type" value="Genomic_DNA"/>
</dbReference>
<keyword evidence="6" id="KW-1185">Reference proteome</keyword>
<dbReference type="AlphaFoldDB" id="J0CR24"/>
<dbReference type="GO" id="GO:0007165">
    <property type="term" value="P:signal transduction"/>
    <property type="evidence" value="ECO:0007669"/>
    <property type="project" value="InterPro"/>
</dbReference>
<accession>J0CR24</accession>